<protein>
    <recommendedName>
        <fullName evidence="5">SCP2 domain-containing protein</fullName>
    </recommendedName>
</protein>
<dbReference type="SUPFAM" id="SSF52047">
    <property type="entry name" value="RNI-like"/>
    <property type="match status" value="1"/>
</dbReference>
<dbReference type="Pfam" id="PF02036">
    <property type="entry name" value="SCP2"/>
    <property type="match status" value="1"/>
</dbReference>
<name>A0A4R0RC12_9APHY</name>
<dbReference type="InterPro" id="IPR036047">
    <property type="entry name" value="F-box-like_dom_sf"/>
</dbReference>
<organism evidence="3 4">
    <name type="scientific">Steccherinum ochraceum</name>
    <dbReference type="NCBI Taxonomy" id="92696"/>
    <lineage>
        <taxon>Eukaryota</taxon>
        <taxon>Fungi</taxon>
        <taxon>Dikarya</taxon>
        <taxon>Basidiomycota</taxon>
        <taxon>Agaricomycotina</taxon>
        <taxon>Agaricomycetes</taxon>
        <taxon>Polyporales</taxon>
        <taxon>Steccherinaceae</taxon>
        <taxon>Steccherinum</taxon>
    </lineage>
</organism>
<feature type="domain" description="F-box" evidence="2">
    <location>
        <begin position="80"/>
        <end position="127"/>
    </location>
</feature>
<keyword evidence="4" id="KW-1185">Reference proteome</keyword>
<evidence type="ECO:0000313" key="3">
    <source>
        <dbReference type="EMBL" id="TCD60024.1"/>
    </source>
</evidence>
<dbReference type="Gene3D" id="3.30.1050.10">
    <property type="entry name" value="SCP2 sterol-binding domain"/>
    <property type="match status" value="1"/>
</dbReference>
<dbReference type="OrthoDB" id="10265837at2759"/>
<dbReference type="GO" id="GO:0005829">
    <property type="term" value="C:cytosol"/>
    <property type="evidence" value="ECO:0007669"/>
    <property type="project" value="TreeGrafter"/>
</dbReference>
<dbReference type="InterPro" id="IPR001810">
    <property type="entry name" value="F-box_dom"/>
</dbReference>
<dbReference type="STRING" id="92696.A0A4R0RC12"/>
<accession>A0A4R0RC12</accession>
<dbReference type="EMBL" id="RWJN01000678">
    <property type="protein sequence ID" value="TCD60024.1"/>
    <property type="molecule type" value="Genomic_DNA"/>
</dbReference>
<dbReference type="SUPFAM" id="SSF81383">
    <property type="entry name" value="F-box domain"/>
    <property type="match status" value="1"/>
</dbReference>
<evidence type="ECO:0008006" key="5">
    <source>
        <dbReference type="Google" id="ProtNLM"/>
    </source>
</evidence>
<dbReference type="InterPro" id="IPR032675">
    <property type="entry name" value="LRR_dom_sf"/>
</dbReference>
<evidence type="ECO:0000259" key="1">
    <source>
        <dbReference type="Pfam" id="PF02036"/>
    </source>
</evidence>
<reference evidence="3 4" key="1">
    <citation type="submission" date="2018-11" db="EMBL/GenBank/DDBJ databases">
        <title>Genome assembly of Steccherinum ochraceum LE-BIN_3174, the white-rot fungus of the Steccherinaceae family (The Residual Polyporoid clade, Polyporales, Basidiomycota).</title>
        <authorList>
            <person name="Fedorova T.V."/>
            <person name="Glazunova O.A."/>
            <person name="Landesman E.O."/>
            <person name="Moiseenko K.V."/>
            <person name="Psurtseva N.V."/>
            <person name="Savinova O.S."/>
            <person name="Shakhova N.V."/>
            <person name="Tyazhelova T.V."/>
            <person name="Vasina D.V."/>
        </authorList>
    </citation>
    <scope>NUCLEOTIDE SEQUENCE [LARGE SCALE GENOMIC DNA]</scope>
    <source>
        <strain evidence="3 4">LE-BIN_3174</strain>
    </source>
</reference>
<dbReference type="InterPro" id="IPR036527">
    <property type="entry name" value="SCP2_sterol-bd_dom_sf"/>
</dbReference>
<dbReference type="Gene3D" id="1.20.1280.50">
    <property type="match status" value="1"/>
</dbReference>
<dbReference type="SUPFAM" id="SSF55718">
    <property type="entry name" value="SCP-like"/>
    <property type="match status" value="1"/>
</dbReference>
<sequence>MIDHVLHDLIPSLDVSTQVCRRTLSEAPPEGVGESDPENLRARVAALHSGVNQVYTIIHHLRHVSSLLLYQRNGLADILINKLPNEVLAMIFCHASRYNSAAMFAISWTCSRWRTLALRTAQMWSVVNLRAWKHDFSLWHHLPISSPFMELIMERSGSSTMALQHFPSGEVYREDEDDEDDKSSEDSETWLPFVEEGRNPLQYIPSLMHRLVELNIRMHYPNFRTTTWLEYCPAPVLQKFALDLTEGCEDEPGFPHIARRLFAGEAPQLRVLKLTGLRLPWCSDVFPSGLKYLSIDEGFNPADFKEVDVEEIAHPDHPRYALDKTLRSVLEHCRGLEELSLQRCSNLQCGSSAEPEGPVCFPNLHTLALKNSVLASVYILRLIRPGKIGRLHISCDVQTIWGDTTLPRLSHFSEVVSDYFTMVQSLTVTPTSVYGSYSVEGFTSPENSDICIDLYDRQLESEDYIRHPYRRKKVQHVNNVLVELVKHVPLPQVHNLRVMHTKTVRRRSVAASVVARLLEHVPPLAHFVLEGFRAETKKDGPDSQIGSLPSLWERILARRNEPQGQKDVLSCLQSIQIKNCYLDEQVFIRFLRDGREHTPNLRSVGVEHSTLDSEPDSTERIVRELVQDVSWMDASETLAALAQVFEGYSAEEKKAQIKKTNGIFELRLKNESGEEGIWTIDLKSTGSVYKGEAKSKPNVTILMSDETFQLLAAGKLDGQKAFMTGKLKTKGNMMFATKLDGVLKAAKAKAKL</sequence>
<dbReference type="AlphaFoldDB" id="A0A4R0RC12"/>
<comment type="caution">
    <text evidence="3">The sequence shown here is derived from an EMBL/GenBank/DDBJ whole genome shotgun (WGS) entry which is preliminary data.</text>
</comment>
<dbReference type="Proteomes" id="UP000292702">
    <property type="component" value="Unassembled WGS sequence"/>
</dbReference>
<dbReference type="Gene3D" id="3.80.10.10">
    <property type="entry name" value="Ribonuclease Inhibitor"/>
    <property type="match status" value="1"/>
</dbReference>
<feature type="domain" description="SCP2" evidence="1">
    <location>
        <begin position="644"/>
        <end position="744"/>
    </location>
</feature>
<evidence type="ECO:0000313" key="4">
    <source>
        <dbReference type="Proteomes" id="UP000292702"/>
    </source>
</evidence>
<dbReference type="PANTHER" id="PTHR10094:SF28">
    <property type="entry name" value="SCP2 DOMAIN-CONTAINING PROTEIN"/>
    <property type="match status" value="1"/>
</dbReference>
<dbReference type="PANTHER" id="PTHR10094">
    <property type="entry name" value="STEROL CARRIER PROTEIN 2 SCP-2 FAMILY PROTEIN"/>
    <property type="match status" value="1"/>
</dbReference>
<evidence type="ECO:0000259" key="2">
    <source>
        <dbReference type="Pfam" id="PF12937"/>
    </source>
</evidence>
<dbReference type="Pfam" id="PF12937">
    <property type="entry name" value="F-box-like"/>
    <property type="match status" value="1"/>
</dbReference>
<gene>
    <name evidence="3" type="ORF">EIP91_010866</name>
</gene>
<proteinExistence type="predicted"/>
<dbReference type="InterPro" id="IPR003033">
    <property type="entry name" value="SCP2_sterol-bd_dom"/>
</dbReference>